<dbReference type="WBParaSite" id="PS1159_v2.g7171.t1">
    <property type="protein sequence ID" value="PS1159_v2.g7171.t1"/>
    <property type="gene ID" value="PS1159_v2.g7171"/>
</dbReference>
<name>A0AC35GNC6_9BILA</name>
<evidence type="ECO:0000313" key="2">
    <source>
        <dbReference type="WBParaSite" id="PS1159_v2.g7171.t1"/>
    </source>
</evidence>
<evidence type="ECO:0000313" key="1">
    <source>
        <dbReference type="Proteomes" id="UP000887580"/>
    </source>
</evidence>
<dbReference type="Proteomes" id="UP000887580">
    <property type="component" value="Unplaced"/>
</dbReference>
<protein>
    <submittedName>
        <fullName evidence="2">SelT-like protein</fullName>
    </submittedName>
</protein>
<organism evidence="1 2">
    <name type="scientific">Panagrolaimus sp. PS1159</name>
    <dbReference type="NCBI Taxonomy" id="55785"/>
    <lineage>
        <taxon>Eukaryota</taxon>
        <taxon>Metazoa</taxon>
        <taxon>Ecdysozoa</taxon>
        <taxon>Nematoda</taxon>
        <taxon>Chromadorea</taxon>
        <taxon>Rhabditida</taxon>
        <taxon>Tylenchina</taxon>
        <taxon>Panagrolaimomorpha</taxon>
        <taxon>Panagrolaimoidea</taxon>
        <taxon>Panagrolaimidae</taxon>
        <taxon>Panagrolaimus</taxon>
    </lineage>
</organism>
<proteinExistence type="predicted"/>
<accession>A0AC35GNC6</accession>
<sequence>MKFSQMMNRNWAIFFACLAVLSIKDAFINGQHGHGHKHGENSAEDFSEFDDTNEPGAHKYTKEANEGFGDNEGEEDVEIRDPSGYADTGKPFTVPLNSPPVKFSYCVSCGYRQAFDQFTQIINEKFPGMVISGENFPPAAPKAILAQVLSITKMALIVSIIFNRNPFDIIGIQTPGFYNWMTQNKVSACMMLFMFSNSLEGMLMSTGAFEIYLGEEKIWSKLESGRVPSPVELIQAIESHLQLGGAKLGSDTFGIDSD</sequence>
<reference evidence="2" key="1">
    <citation type="submission" date="2022-11" db="UniProtKB">
        <authorList>
            <consortium name="WormBaseParasite"/>
        </authorList>
    </citation>
    <scope>IDENTIFICATION</scope>
</reference>